<name>A0A4Q0VPI4_9BACI</name>
<dbReference type="InterPro" id="IPR046152">
    <property type="entry name" value="DUF6154"/>
</dbReference>
<keyword evidence="2" id="KW-1185">Reference proteome</keyword>
<dbReference type="OrthoDB" id="2381948at2"/>
<proteinExistence type="predicted"/>
<accession>A0A4Q0VPI4</accession>
<evidence type="ECO:0000313" key="1">
    <source>
        <dbReference type="EMBL" id="RXI98313.1"/>
    </source>
</evidence>
<gene>
    <name evidence="1" type="ORF">DS745_18465</name>
</gene>
<sequence>MKMIHDVYKMYKDHLTGDEEDILVIVYGILDGFKNEDYLRLFQELHPDEKFEMTVLYLFEKLRLKIAQEGLGHIGNGDDQDDRILH</sequence>
<dbReference type="Proteomes" id="UP000290649">
    <property type="component" value="Unassembled WGS sequence"/>
</dbReference>
<evidence type="ECO:0000313" key="2">
    <source>
        <dbReference type="Proteomes" id="UP000290649"/>
    </source>
</evidence>
<comment type="caution">
    <text evidence="1">The sequence shown here is derived from an EMBL/GenBank/DDBJ whole genome shotgun (WGS) entry which is preliminary data.</text>
</comment>
<dbReference type="EMBL" id="QOUX01000046">
    <property type="protein sequence ID" value="RXI98313.1"/>
    <property type="molecule type" value="Genomic_DNA"/>
</dbReference>
<dbReference type="Pfam" id="PF19651">
    <property type="entry name" value="DUF6154"/>
    <property type="match status" value="1"/>
</dbReference>
<organism evidence="1 2">
    <name type="scientific">Anaerobacillus alkaliphilus</name>
    <dbReference type="NCBI Taxonomy" id="1548597"/>
    <lineage>
        <taxon>Bacteria</taxon>
        <taxon>Bacillati</taxon>
        <taxon>Bacillota</taxon>
        <taxon>Bacilli</taxon>
        <taxon>Bacillales</taxon>
        <taxon>Bacillaceae</taxon>
        <taxon>Anaerobacillus</taxon>
    </lineage>
</organism>
<protein>
    <submittedName>
        <fullName evidence="1">Cytosolic protein</fullName>
    </submittedName>
</protein>
<reference evidence="1 2" key="1">
    <citation type="journal article" date="2019" name="Int. J. Syst. Evol. Microbiol.">
        <title>Anaerobacillus alkaliphilus sp. nov., a novel alkaliphilic and moderately halophilic bacterium.</title>
        <authorList>
            <person name="Borsodi A.K."/>
            <person name="Aszalos J.M."/>
            <person name="Bihari P."/>
            <person name="Nagy I."/>
            <person name="Schumann P."/>
            <person name="Sproer C."/>
            <person name="Kovacs A.L."/>
            <person name="Boka K."/>
            <person name="Dobosy P."/>
            <person name="Ovari M."/>
            <person name="Szili-Kovacs T."/>
            <person name="Toth E."/>
        </authorList>
    </citation>
    <scope>NUCLEOTIDE SEQUENCE [LARGE SCALE GENOMIC DNA]</scope>
    <source>
        <strain evidence="1 2">B16-10</strain>
    </source>
</reference>
<dbReference type="AlphaFoldDB" id="A0A4Q0VPI4"/>